<gene>
    <name evidence="13" type="primary">thrH</name>
    <name evidence="13" type="ORF">H8E23_03700</name>
</gene>
<dbReference type="InterPro" id="IPR050582">
    <property type="entry name" value="HAD-like_SerB"/>
</dbReference>
<comment type="cofactor">
    <cofactor evidence="12">
        <name>Mg(2+)</name>
        <dbReference type="ChEBI" id="CHEBI:18420"/>
    </cofactor>
    <text evidence="12">Binds 1 Mg(2+) ion per subunit.</text>
</comment>
<dbReference type="InterPro" id="IPR011863">
    <property type="entry name" value="HSK-PSP"/>
</dbReference>
<comment type="catalytic activity">
    <reaction evidence="8">
        <text>O-phospho-L-serine + H2O = L-serine + phosphate</text>
        <dbReference type="Rhea" id="RHEA:21208"/>
        <dbReference type="ChEBI" id="CHEBI:15377"/>
        <dbReference type="ChEBI" id="CHEBI:33384"/>
        <dbReference type="ChEBI" id="CHEBI:43474"/>
        <dbReference type="ChEBI" id="CHEBI:57524"/>
        <dbReference type="EC" id="3.1.3.3"/>
    </reaction>
</comment>
<keyword evidence="3" id="KW-0028">Amino-acid biosynthesis</keyword>
<evidence type="ECO:0000256" key="4">
    <source>
        <dbReference type="ARBA" id="ARBA00022723"/>
    </source>
</evidence>
<keyword evidence="7" id="KW-0718">Serine biosynthesis</keyword>
<evidence type="ECO:0000256" key="9">
    <source>
        <dbReference type="ARBA" id="ARBA00048523"/>
    </source>
</evidence>
<feature type="binding site" evidence="11">
    <location>
        <begin position="90"/>
        <end position="91"/>
    </location>
    <ligand>
        <name>substrate</name>
    </ligand>
</feature>
<sequence>MQIVCTDLEGIFLPEIWINVAEKTGIKELRLTTRDISDYDVLMRKRLAILAENGLKLKDIQAVIATMNPLDGAVEFLEWLRSCTQVIVVSDTFVQFARPLMKKLGWPTLFCHTLSIAPDGSIIGYNLRQKDSKRHAVISLKNLYYKVIAVGDSYNDITMLKEADTGLLYNPPENVKNEFPEFPVSYSYDELKIIFENILGNNIT</sequence>
<feature type="binding site" evidence="11">
    <location>
        <position position="155"/>
    </location>
    <ligand>
        <name>substrate</name>
    </ligand>
</feature>
<comment type="pathway">
    <text evidence="1">Amino-acid biosynthesis; L-serine biosynthesis; L-serine from 3-phospho-D-glycerate: step 3/3.</text>
</comment>
<evidence type="ECO:0000313" key="13">
    <source>
        <dbReference type="EMBL" id="MBC8360485.1"/>
    </source>
</evidence>
<evidence type="ECO:0000256" key="12">
    <source>
        <dbReference type="PIRSR" id="PIRSR611863-3"/>
    </source>
</evidence>
<dbReference type="Proteomes" id="UP000603434">
    <property type="component" value="Unassembled WGS sequence"/>
</dbReference>
<dbReference type="GO" id="GO:0000287">
    <property type="term" value="F:magnesium ion binding"/>
    <property type="evidence" value="ECO:0007669"/>
    <property type="project" value="TreeGrafter"/>
</dbReference>
<accession>A0A8J6TGF7</accession>
<organism evidence="13 14">
    <name type="scientific">Candidatus Desulfatibia profunda</name>
    <dbReference type="NCBI Taxonomy" id="2841695"/>
    <lineage>
        <taxon>Bacteria</taxon>
        <taxon>Pseudomonadati</taxon>
        <taxon>Thermodesulfobacteriota</taxon>
        <taxon>Desulfobacteria</taxon>
        <taxon>Desulfobacterales</taxon>
        <taxon>Desulfobacterales incertae sedis</taxon>
        <taxon>Candidatus Desulfatibia</taxon>
    </lineage>
</organism>
<evidence type="ECO:0000256" key="7">
    <source>
        <dbReference type="ARBA" id="ARBA00023299"/>
    </source>
</evidence>
<dbReference type="GO" id="GO:0005737">
    <property type="term" value="C:cytoplasm"/>
    <property type="evidence" value="ECO:0007669"/>
    <property type="project" value="TreeGrafter"/>
</dbReference>
<dbReference type="GO" id="GO:0036424">
    <property type="term" value="F:L-phosphoserine phosphatase activity"/>
    <property type="evidence" value="ECO:0007669"/>
    <property type="project" value="TreeGrafter"/>
</dbReference>
<dbReference type="PANTHER" id="PTHR43344:SF2">
    <property type="entry name" value="PHOSPHOSERINE PHOSPHATASE"/>
    <property type="match status" value="1"/>
</dbReference>
<dbReference type="EC" id="3.1.3.3" evidence="2"/>
<evidence type="ECO:0000256" key="2">
    <source>
        <dbReference type="ARBA" id="ARBA00012640"/>
    </source>
</evidence>
<dbReference type="Gene3D" id="3.90.1470.10">
    <property type="entry name" value="thrh gene product, domain 2"/>
    <property type="match status" value="1"/>
</dbReference>
<feature type="binding site" evidence="12">
    <location>
        <position position="7"/>
    </location>
    <ligand>
        <name>Mg(2+)</name>
        <dbReference type="ChEBI" id="CHEBI:18420"/>
    </ligand>
</feature>
<keyword evidence="6" id="KW-0460">Magnesium</keyword>
<dbReference type="PANTHER" id="PTHR43344">
    <property type="entry name" value="PHOSPHOSERINE PHOSPHATASE"/>
    <property type="match status" value="1"/>
</dbReference>
<keyword evidence="4" id="KW-0479">Metal-binding</keyword>
<feature type="binding site" evidence="11">
    <location>
        <position position="46"/>
    </location>
    <ligand>
        <name>substrate</name>
    </ligand>
</feature>
<feature type="binding site" evidence="12">
    <location>
        <position position="152"/>
    </location>
    <ligand>
        <name>Mg(2+)</name>
        <dbReference type="ChEBI" id="CHEBI:18420"/>
    </ligand>
</feature>
<dbReference type="EMBL" id="JACNJH010000092">
    <property type="protein sequence ID" value="MBC8360485.1"/>
    <property type="molecule type" value="Genomic_DNA"/>
</dbReference>
<protein>
    <recommendedName>
        <fullName evidence="2">phosphoserine phosphatase</fullName>
        <ecNumber evidence="2">3.1.3.3</ecNumber>
    </recommendedName>
</protein>
<evidence type="ECO:0000256" key="11">
    <source>
        <dbReference type="PIRSR" id="PIRSR611863-2"/>
    </source>
</evidence>
<evidence type="ECO:0000313" key="14">
    <source>
        <dbReference type="Proteomes" id="UP000603434"/>
    </source>
</evidence>
<comment type="catalytic activity">
    <reaction evidence="9">
        <text>O-phospho-D-serine + H2O = D-serine + phosphate</text>
        <dbReference type="Rhea" id="RHEA:24873"/>
        <dbReference type="ChEBI" id="CHEBI:15377"/>
        <dbReference type="ChEBI" id="CHEBI:35247"/>
        <dbReference type="ChEBI" id="CHEBI:43474"/>
        <dbReference type="ChEBI" id="CHEBI:58680"/>
        <dbReference type="EC" id="3.1.3.3"/>
    </reaction>
</comment>
<dbReference type="NCBIfam" id="NF010109">
    <property type="entry name" value="PRK13582.1"/>
    <property type="match status" value="1"/>
</dbReference>
<name>A0A8J6TGF7_9BACT</name>
<evidence type="ECO:0000256" key="10">
    <source>
        <dbReference type="PIRSR" id="PIRSR611863-1"/>
    </source>
</evidence>
<reference evidence="13 14" key="1">
    <citation type="submission" date="2020-08" db="EMBL/GenBank/DDBJ databases">
        <title>Bridging the membrane lipid divide: bacteria of the FCB group superphylum have the potential to synthesize archaeal ether lipids.</title>
        <authorList>
            <person name="Villanueva L."/>
            <person name="Von Meijenfeldt F.A.B."/>
            <person name="Westbye A.B."/>
            <person name="Yadav S."/>
            <person name="Hopmans E.C."/>
            <person name="Dutilh B.E."/>
            <person name="Sinninghe Damste J.S."/>
        </authorList>
    </citation>
    <scope>NUCLEOTIDE SEQUENCE [LARGE SCALE GENOMIC DNA]</scope>
    <source>
        <strain evidence="13">NIOZ-UU30</strain>
    </source>
</reference>
<evidence type="ECO:0000256" key="5">
    <source>
        <dbReference type="ARBA" id="ARBA00022801"/>
    </source>
</evidence>
<evidence type="ECO:0000256" key="8">
    <source>
        <dbReference type="ARBA" id="ARBA00048138"/>
    </source>
</evidence>
<comment type="caution">
    <text evidence="13">The sequence shown here is derived from an EMBL/GenBank/DDBJ whole genome shotgun (WGS) entry which is preliminary data.</text>
</comment>
<feature type="binding site" evidence="11">
    <location>
        <position position="15"/>
    </location>
    <ligand>
        <name>substrate</name>
    </ligand>
</feature>
<feature type="active site" description="Nucleophile" evidence="10">
    <location>
        <position position="7"/>
    </location>
</feature>
<dbReference type="InterPro" id="IPR023214">
    <property type="entry name" value="HAD_sf"/>
</dbReference>
<evidence type="ECO:0000256" key="6">
    <source>
        <dbReference type="ARBA" id="ARBA00022842"/>
    </source>
</evidence>
<dbReference type="Gene3D" id="3.40.50.1000">
    <property type="entry name" value="HAD superfamily/HAD-like"/>
    <property type="match status" value="1"/>
</dbReference>
<feature type="active site" description="Proton donor" evidence="10">
    <location>
        <position position="9"/>
    </location>
</feature>
<dbReference type="NCBIfam" id="TIGR02137">
    <property type="entry name" value="HSK-PSP"/>
    <property type="match status" value="1"/>
</dbReference>
<dbReference type="GO" id="GO:0006564">
    <property type="term" value="P:L-serine biosynthetic process"/>
    <property type="evidence" value="ECO:0007669"/>
    <property type="project" value="UniProtKB-KW"/>
</dbReference>
<evidence type="ECO:0000256" key="1">
    <source>
        <dbReference type="ARBA" id="ARBA00005135"/>
    </source>
</evidence>
<dbReference type="InterPro" id="IPR036412">
    <property type="entry name" value="HAD-like_sf"/>
</dbReference>
<evidence type="ECO:0000256" key="3">
    <source>
        <dbReference type="ARBA" id="ARBA00022605"/>
    </source>
</evidence>
<feature type="binding site" evidence="12">
    <location>
        <position position="9"/>
    </location>
    <ligand>
        <name>Mg(2+)</name>
        <dbReference type="ChEBI" id="CHEBI:18420"/>
    </ligand>
</feature>
<proteinExistence type="predicted"/>
<dbReference type="Pfam" id="PF00702">
    <property type="entry name" value="Hydrolase"/>
    <property type="match status" value="1"/>
</dbReference>
<keyword evidence="5" id="KW-0378">Hydrolase</keyword>
<feature type="binding site" evidence="11">
    <location>
        <position position="133"/>
    </location>
    <ligand>
        <name>substrate</name>
    </ligand>
</feature>
<dbReference type="SUPFAM" id="SSF56784">
    <property type="entry name" value="HAD-like"/>
    <property type="match status" value="1"/>
</dbReference>
<dbReference type="AlphaFoldDB" id="A0A8J6TGF7"/>